<evidence type="ECO:0000313" key="2">
    <source>
        <dbReference type="EMBL" id="PCJ42764.1"/>
    </source>
</evidence>
<dbReference type="CDD" id="cd24017">
    <property type="entry name" value="ASKHA_T2SSL_N"/>
    <property type="match status" value="1"/>
</dbReference>
<evidence type="ECO:0000313" key="3">
    <source>
        <dbReference type="Proteomes" id="UP000228987"/>
    </source>
</evidence>
<dbReference type="GO" id="GO:0009276">
    <property type="term" value="C:Gram-negative-bacterium-type cell wall"/>
    <property type="evidence" value="ECO:0007669"/>
    <property type="project" value="InterPro"/>
</dbReference>
<dbReference type="Proteomes" id="UP000228987">
    <property type="component" value="Unassembled WGS sequence"/>
</dbReference>
<dbReference type="GO" id="GO:0015627">
    <property type="term" value="C:type II protein secretion system complex"/>
    <property type="evidence" value="ECO:0007669"/>
    <property type="project" value="InterPro"/>
</dbReference>
<dbReference type="Gene3D" id="3.30.420.380">
    <property type="match status" value="1"/>
</dbReference>
<reference evidence="3" key="1">
    <citation type="submission" date="2017-08" db="EMBL/GenBank/DDBJ databases">
        <title>A dynamic microbial community with high functional redundancy inhabits the cold, oxic subseafloor aquifer.</title>
        <authorList>
            <person name="Tully B.J."/>
            <person name="Wheat C.G."/>
            <person name="Glazer B.T."/>
            <person name="Huber J.A."/>
        </authorList>
    </citation>
    <scope>NUCLEOTIDE SEQUENCE [LARGE SCALE GENOMIC DNA]</scope>
</reference>
<dbReference type="AlphaFoldDB" id="A0A2A5CFV9"/>
<dbReference type="PIRSF" id="PIRSF015761">
    <property type="entry name" value="Protein_L"/>
    <property type="match status" value="1"/>
</dbReference>
<dbReference type="NCBIfam" id="TIGR01709">
    <property type="entry name" value="typeII_sec_gspL"/>
    <property type="match status" value="1"/>
</dbReference>
<name>A0A2A5CFV9_9GAMM</name>
<organism evidence="2 3">
    <name type="scientific">SAR86 cluster bacterium</name>
    <dbReference type="NCBI Taxonomy" id="2030880"/>
    <lineage>
        <taxon>Bacteria</taxon>
        <taxon>Pseudomonadati</taxon>
        <taxon>Pseudomonadota</taxon>
        <taxon>Gammaproteobacteria</taxon>
        <taxon>SAR86 cluster</taxon>
    </lineage>
</organism>
<dbReference type="InterPro" id="IPR024230">
    <property type="entry name" value="GspL_cyto_dom"/>
</dbReference>
<dbReference type="SUPFAM" id="SSF53067">
    <property type="entry name" value="Actin-like ATPase domain"/>
    <property type="match status" value="1"/>
</dbReference>
<dbReference type="Gene3D" id="3.30.420.370">
    <property type="match status" value="1"/>
</dbReference>
<evidence type="ECO:0000259" key="1">
    <source>
        <dbReference type="Pfam" id="PF05134"/>
    </source>
</evidence>
<feature type="domain" description="GspL cytoplasmic actin-ATPase-like" evidence="1">
    <location>
        <begin position="23"/>
        <end position="203"/>
    </location>
</feature>
<dbReference type="GO" id="GO:0015628">
    <property type="term" value="P:protein secretion by the type II secretion system"/>
    <property type="evidence" value="ECO:0007669"/>
    <property type="project" value="InterPro"/>
</dbReference>
<sequence>MNSHFDDITEFSQTLVSTNEPCIWVPSNRLVVHQVPVPSAPKRKWPELVPWMLEDKILQPPESMHFVIVGKSKDKLSVLVVAKDQIREWKNGVEEIGLLNYKFIPDYLALPWHSGLISIGQKSEHVLVRSGEFEGFSAPPDLAWHMLANVLQQSEGPLSLSISMPEDDLPEELKDKVEILHQRIDWQNVSFPGSTNLLKGDFALAPSSNTVNPWLKTAALFVLALILSFVTLNKENNRLQEEVVYLSEQNRSEFYSLFSGLTIRSRDIRATLESYISNRFRQRESLQSDAMQALTVLDRAMSACNCDLQSLTWANNSLELILPKTAASVVSQWTFEGYEKQINTGNENTLRLTLNQEYGR</sequence>
<comment type="caution">
    <text evidence="2">The sequence shown here is derived from an EMBL/GenBank/DDBJ whole genome shotgun (WGS) entry which is preliminary data.</text>
</comment>
<proteinExistence type="predicted"/>
<dbReference type="Pfam" id="PF05134">
    <property type="entry name" value="T2SSL"/>
    <property type="match status" value="1"/>
</dbReference>
<dbReference type="EMBL" id="NVWI01000002">
    <property type="protein sequence ID" value="PCJ42764.1"/>
    <property type="molecule type" value="Genomic_DNA"/>
</dbReference>
<gene>
    <name evidence="2" type="ORF">COA71_04485</name>
</gene>
<dbReference type="InterPro" id="IPR007812">
    <property type="entry name" value="T2SS_protein-GspL"/>
</dbReference>
<accession>A0A2A5CFV9</accession>
<dbReference type="InterPro" id="IPR043129">
    <property type="entry name" value="ATPase_NBD"/>
</dbReference>
<protein>
    <recommendedName>
        <fullName evidence="1">GspL cytoplasmic actin-ATPase-like domain-containing protein</fullName>
    </recommendedName>
</protein>